<comment type="caution">
    <text evidence="1">The sequence shown here is derived from an EMBL/GenBank/DDBJ whole genome shotgun (WGS) entry which is preliminary data.</text>
</comment>
<evidence type="ECO:0000313" key="2">
    <source>
        <dbReference type="Proteomes" id="UP000649617"/>
    </source>
</evidence>
<dbReference type="AlphaFoldDB" id="A0A812TIQ4"/>
<feature type="non-terminal residue" evidence="1">
    <location>
        <position position="131"/>
    </location>
</feature>
<gene>
    <name evidence="1" type="primary">ODA11</name>
    <name evidence="1" type="ORF">SPIL2461_LOCUS13792</name>
</gene>
<keyword evidence="2" id="KW-1185">Reference proteome</keyword>
<organism evidence="1 2">
    <name type="scientific">Symbiodinium pilosum</name>
    <name type="common">Dinoflagellate</name>
    <dbReference type="NCBI Taxonomy" id="2952"/>
    <lineage>
        <taxon>Eukaryota</taxon>
        <taxon>Sar</taxon>
        <taxon>Alveolata</taxon>
        <taxon>Dinophyceae</taxon>
        <taxon>Suessiales</taxon>
        <taxon>Symbiodiniaceae</taxon>
        <taxon>Symbiodinium</taxon>
    </lineage>
</organism>
<feature type="non-terminal residue" evidence="1">
    <location>
        <position position="1"/>
    </location>
</feature>
<proteinExistence type="predicted"/>
<dbReference type="EMBL" id="CAJNIZ010030657">
    <property type="protein sequence ID" value="CAE7525283.1"/>
    <property type="molecule type" value="Genomic_DNA"/>
</dbReference>
<reference evidence="1" key="1">
    <citation type="submission" date="2021-02" db="EMBL/GenBank/DDBJ databases">
        <authorList>
            <person name="Dougan E. K."/>
            <person name="Rhodes N."/>
            <person name="Thang M."/>
            <person name="Chan C."/>
        </authorList>
    </citation>
    <scope>NUCLEOTIDE SEQUENCE</scope>
</reference>
<dbReference type="Proteomes" id="UP000649617">
    <property type="component" value="Unassembled WGS sequence"/>
</dbReference>
<evidence type="ECO:0000313" key="1">
    <source>
        <dbReference type="EMBL" id="CAE7525283.1"/>
    </source>
</evidence>
<protein>
    <submittedName>
        <fullName evidence="1">ODA11 protein</fullName>
    </submittedName>
</protein>
<name>A0A812TIQ4_SYMPI</name>
<sequence length="131" mass="14348">ADRIQAEERQRAKRSEVVDLEVPRPESPLPLFWRIDMPDVSKVLSQRGVLPRSFLPVVRPHVTLLYIGGDLSEERAAARAGLSMSEFQAAKQTLEGLKGATVAIKMTEIIIDENVACALVDLPEGVPCGSK</sequence>
<dbReference type="OrthoDB" id="447173at2759"/>
<accession>A0A812TIQ4</accession>